<dbReference type="InterPro" id="IPR000086">
    <property type="entry name" value="NUDIX_hydrolase_dom"/>
</dbReference>
<comment type="caution">
    <text evidence="3">The sequence shown here is derived from an EMBL/GenBank/DDBJ whole genome shotgun (WGS) entry which is preliminary data.</text>
</comment>
<dbReference type="AlphaFoldDB" id="A0A2M7V9E1"/>
<protein>
    <recommendedName>
        <fullName evidence="2">Nudix hydrolase domain-containing protein</fullName>
    </recommendedName>
</protein>
<dbReference type="Proteomes" id="UP000228568">
    <property type="component" value="Unassembled WGS sequence"/>
</dbReference>
<evidence type="ECO:0000259" key="2">
    <source>
        <dbReference type="PROSITE" id="PS51462"/>
    </source>
</evidence>
<evidence type="ECO:0000313" key="4">
    <source>
        <dbReference type="Proteomes" id="UP000228568"/>
    </source>
</evidence>
<gene>
    <name evidence="3" type="ORF">COX81_00845</name>
</gene>
<evidence type="ECO:0000313" key="3">
    <source>
        <dbReference type="EMBL" id="PIZ95452.1"/>
    </source>
</evidence>
<sequence length="182" mass="21239">MKLPKNAKLVFKGNVFDTYQWEQKLYDGSTDTFEMLKRPNTVDVIATSDKQVFIAKQEQPIKGKFFSLLGGRQDEGESSLETAKRELLEEAGLESNDWELWQVFEPYTKIEWEVFIYIAKNCQKVSAQNTDAGEKIEVLELSFEQFVDKVTEPGFGSRETVEDFLRMKLEPKKLEEFRKKIF</sequence>
<dbReference type="PROSITE" id="PS00893">
    <property type="entry name" value="NUDIX_BOX"/>
    <property type="match status" value="1"/>
</dbReference>
<evidence type="ECO:0000256" key="1">
    <source>
        <dbReference type="ARBA" id="ARBA00022801"/>
    </source>
</evidence>
<dbReference type="GO" id="GO:0016787">
    <property type="term" value="F:hydrolase activity"/>
    <property type="evidence" value="ECO:0007669"/>
    <property type="project" value="UniProtKB-KW"/>
</dbReference>
<name>A0A2M7V9E1_9BACT</name>
<keyword evidence="1" id="KW-0378">Hydrolase</keyword>
<dbReference type="Gene3D" id="3.90.79.10">
    <property type="entry name" value="Nucleoside Triphosphate Pyrophosphohydrolase"/>
    <property type="match status" value="1"/>
</dbReference>
<dbReference type="InterPro" id="IPR015797">
    <property type="entry name" value="NUDIX_hydrolase-like_dom_sf"/>
</dbReference>
<reference evidence="4" key="1">
    <citation type="submission" date="2017-09" db="EMBL/GenBank/DDBJ databases">
        <title>Depth-based differentiation of microbial function through sediment-hosted aquifers and enrichment of novel symbionts in the deep terrestrial subsurface.</title>
        <authorList>
            <person name="Probst A.J."/>
            <person name="Ladd B."/>
            <person name="Jarett J.K."/>
            <person name="Geller-Mcgrath D.E."/>
            <person name="Sieber C.M.K."/>
            <person name="Emerson J.B."/>
            <person name="Anantharaman K."/>
            <person name="Thomas B.C."/>
            <person name="Malmstrom R."/>
            <person name="Stieglmeier M."/>
            <person name="Klingl A."/>
            <person name="Woyke T."/>
            <person name="Ryan C.M."/>
            <person name="Banfield J.F."/>
        </authorList>
    </citation>
    <scope>NUCLEOTIDE SEQUENCE [LARGE SCALE GENOMIC DNA]</scope>
</reference>
<dbReference type="PROSITE" id="PS51462">
    <property type="entry name" value="NUDIX"/>
    <property type="match status" value="1"/>
</dbReference>
<feature type="domain" description="Nudix hydrolase" evidence="2">
    <location>
        <begin position="35"/>
        <end position="166"/>
    </location>
</feature>
<dbReference type="InterPro" id="IPR020084">
    <property type="entry name" value="NUDIX_hydrolase_CS"/>
</dbReference>
<accession>A0A2M7V9E1</accession>
<dbReference type="SUPFAM" id="SSF55811">
    <property type="entry name" value="Nudix"/>
    <property type="match status" value="1"/>
</dbReference>
<organism evidence="3 4">
    <name type="scientific">Candidatus Magasanikbacteria bacterium CG_4_10_14_0_2_um_filter_37_12</name>
    <dbReference type="NCBI Taxonomy" id="1974637"/>
    <lineage>
        <taxon>Bacteria</taxon>
        <taxon>Candidatus Magasanikiibacteriota</taxon>
    </lineage>
</organism>
<dbReference type="Pfam" id="PF00293">
    <property type="entry name" value="NUDIX"/>
    <property type="match status" value="1"/>
</dbReference>
<proteinExistence type="predicted"/>
<dbReference type="EMBL" id="PFPK01000011">
    <property type="protein sequence ID" value="PIZ95452.1"/>
    <property type="molecule type" value="Genomic_DNA"/>
</dbReference>